<reference evidence="4 5" key="1">
    <citation type="submission" date="2019-09" db="EMBL/GenBank/DDBJ databases">
        <title>Parvibaculum sedimenti sp. nov., isolated from sediment.</title>
        <authorList>
            <person name="Wang Y."/>
        </authorList>
    </citation>
    <scope>NUCLEOTIDE SEQUENCE [LARGE SCALE GENOMIC DNA]</scope>
    <source>
        <strain evidence="4 5">HXT-9</strain>
    </source>
</reference>
<dbReference type="PROSITE" id="PS50883">
    <property type="entry name" value="EAL"/>
    <property type="match status" value="1"/>
</dbReference>
<feature type="domain" description="Response regulatory" evidence="2">
    <location>
        <begin position="2"/>
        <end position="124"/>
    </location>
</feature>
<comment type="caution">
    <text evidence="4">The sequence shown here is derived from an EMBL/GenBank/DDBJ whole genome shotgun (WGS) entry which is preliminary data.</text>
</comment>
<sequence>MQIVLIDDEAFALRLLERQLANLGFAEVHSHTRAQDALDMLGDNASKVGIVFCDLQMPEMDGVELVRHLARIEYAGRLILISGENRQILKTVTELARAHRLDVAGALQKPFTQEQIRDALGKRPSEKITAEADATRGYGADELAHAIERGQMIDYYQPKVDIGSGAVVGVEALVRWQHPEDGIVAPARFIEVAEQHDLIDDLTRIMLTCALRRARAWREVGLGLSVAVNVSMDSLCRLDFPDWLVAIAGHEGVPLSTLVLEVTEGKLMKNPLAALDVLTRLRLKHVGLSIDDFGTGYSSLAQLRDVPFTELKIDRSFVHGAAHDSSLQTIVEASLDIARQLEMKTVAEGVEDRADWDFLRDRACDAAQGYFVAKPLPADEIFAWVGNWETRYRDIGRMPT</sequence>
<accession>A0A6N6VE88</accession>
<dbReference type="AlphaFoldDB" id="A0A6N6VE88"/>
<dbReference type="SMART" id="SM00052">
    <property type="entry name" value="EAL"/>
    <property type="match status" value="1"/>
</dbReference>
<evidence type="ECO:0000313" key="5">
    <source>
        <dbReference type="Proteomes" id="UP000468901"/>
    </source>
</evidence>
<dbReference type="PANTHER" id="PTHR33121:SF79">
    <property type="entry name" value="CYCLIC DI-GMP PHOSPHODIESTERASE PDED-RELATED"/>
    <property type="match status" value="1"/>
</dbReference>
<gene>
    <name evidence="4" type="ORF">F2P47_14690</name>
</gene>
<feature type="domain" description="EAL" evidence="3">
    <location>
        <begin position="136"/>
        <end position="389"/>
    </location>
</feature>
<keyword evidence="1" id="KW-0597">Phosphoprotein</keyword>
<evidence type="ECO:0000259" key="2">
    <source>
        <dbReference type="PROSITE" id="PS50110"/>
    </source>
</evidence>
<dbReference type="InterPro" id="IPR011006">
    <property type="entry name" value="CheY-like_superfamily"/>
</dbReference>
<keyword evidence="5" id="KW-1185">Reference proteome</keyword>
<dbReference type="SUPFAM" id="SSF52172">
    <property type="entry name" value="CheY-like"/>
    <property type="match status" value="1"/>
</dbReference>
<dbReference type="GO" id="GO:0000160">
    <property type="term" value="P:phosphorelay signal transduction system"/>
    <property type="evidence" value="ECO:0007669"/>
    <property type="project" value="InterPro"/>
</dbReference>
<proteinExistence type="predicted"/>
<dbReference type="Gene3D" id="3.40.50.2300">
    <property type="match status" value="1"/>
</dbReference>
<dbReference type="EMBL" id="WESC01000015">
    <property type="protein sequence ID" value="KAB7738863.1"/>
    <property type="molecule type" value="Genomic_DNA"/>
</dbReference>
<dbReference type="SUPFAM" id="SSF141868">
    <property type="entry name" value="EAL domain-like"/>
    <property type="match status" value="1"/>
</dbReference>
<protein>
    <submittedName>
        <fullName evidence="4">EAL domain-containing protein</fullName>
    </submittedName>
</protein>
<feature type="modified residue" description="4-aspartylphosphate" evidence="1">
    <location>
        <position position="54"/>
    </location>
</feature>
<evidence type="ECO:0000313" key="4">
    <source>
        <dbReference type="EMBL" id="KAB7738863.1"/>
    </source>
</evidence>
<dbReference type="PROSITE" id="PS50110">
    <property type="entry name" value="RESPONSE_REGULATORY"/>
    <property type="match status" value="1"/>
</dbReference>
<dbReference type="GO" id="GO:0071111">
    <property type="term" value="F:cyclic-guanylate-specific phosphodiesterase activity"/>
    <property type="evidence" value="ECO:0007669"/>
    <property type="project" value="InterPro"/>
</dbReference>
<dbReference type="InterPro" id="IPR050706">
    <property type="entry name" value="Cyclic-di-GMP_PDE-like"/>
</dbReference>
<dbReference type="Pfam" id="PF00072">
    <property type="entry name" value="Response_reg"/>
    <property type="match status" value="1"/>
</dbReference>
<dbReference type="Proteomes" id="UP000468901">
    <property type="component" value="Unassembled WGS sequence"/>
</dbReference>
<dbReference type="CDD" id="cd01948">
    <property type="entry name" value="EAL"/>
    <property type="match status" value="1"/>
</dbReference>
<evidence type="ECO:0000259" key="3">
    <source>
        <dbReference type="PROSITE" id="PS50883"/>
    </source>
</evidence>
<dbReference type="InterPro" id="IPR035919">
    <property type="entry name" value="EAL_sf"/>
</dbReference>
<dbReference type="PANTHER" id="PTHR33121">
    <property type="entry name" value="CYCLIC DI-GMP PHOSPHODIESTERASE PDEF"/>
    <property type="match status" value="1"/>
</dbReference>
<dbReference type="Gene3D" id="3.20.20.450">
    <property type="entry name" value="EAL domain"/>
    <property type="match status" value="1"/>
</dbReference>
<dbReference type="SMART" id="SM00448">
    <property type="entry name" value="REC"/>
    <property type="match status" value="1"/>
</dbReference>
<organism evidence="4 5">
    <name type="scientific">Parvibaculum sedimenti</name>
    <dbReference type="NCBI Taxonomy" id="2608632"/>
    <lineage>
        <taxon>Bacteria</taxon>
        <taxon>Pseudomonadati</taxon>
        <taxon>Pseudomonadota</taxon>
        <taxon>Alphaproteobacteria</taxon>
        <taxon>Hyphomicrobiales</taxon>
        <taxon>Parvibaculaceae</taxon>
        <taxon>Parvibaculum</taxon>
    </lineage>
</organism>
<evidence type="ECO:0000256" key="1">
    <source>
        <dbReference type="PROSITE-ProRule" id="PRU00169"/>
    </source>
</evidence>
<name>A0A6N6VE88_9HYPH</name>
<dbReference type="InterPro" id="IPR001789">
    <property type="entry name" value="Sig_transdc_resp-reg_receiver"/>
</dbReference>
<dbReference type="InterPro" id="IPR001633">
    <property type="entry name" value="EAL_dom"/>
</dbReference>
<dbReference type="RefSeq" id="WP_152217138.1">
    <property type="nucleotide sequence ID" value="NZ_JBAQYD010000045.1"/>
</dbReference>
<dbReference type="Pfam" id="PF00563">
    <property type="entry name" value="EAL"/>
    <property type="match status" value="1"/>
</dbReference>